<feature type="signal peptide" evidence="3">
    <location>
        <begin position="1"/>
        <end position="19"/>
    </location>
</feature>
<feature type="region of interest" description="Disordered" evidence="1">
    <location>
        <begin position="674"/>
        <end position="700"/>
    </location>
</feature>
<keyword evidence="2" id="KW-1133">Transmembrane helix</keyword>
<dbReference type="EMBL" id="JAGDFL010000191">
    <property type="protein sequence ID" value="KAG7395730.1"/>
    <property type="molecule type" value="Genomic_DNA"/>
</dbReference>
<feature type="chain" id="PRO_5035906124" evidence="3">
    <location>
        <begin position="20"/>
        <end position="700"/>
    </location>
</feature>
<accession>A0A8T1WVR6</accession>
<comment type="caution">
    <text evidence="4">The sequence shown here is derived from an EMBL/GenBank/DDBJ whole genome shotgun (WGS) entry which is preliminary data.</text>
</comment>
<evidence type="ECO:0000256" key="2">
    <source>
        <dbReference type="SAM" id="Phobius"/>
    </source>
</evidence>
<feature type="transmembrane region" description="Helical" evidence="2">
    <location>
        <begin position="568"/>
        <end position="590"/>
    </location>
</feature>
<reference evidence="4" key="1">
    <citation type="submission" date="2021-02" db="EMBL/GenBank/DDBJ databases">
        <authorList>
            <person name="Palmer J.M."/>
        </authorList>
    </citation>
    <scope>NUCLEOTIDE SEQUENCE</scope>
    <source>
        <strain evidence="4">SCRP23</strain>
    </source>
</reference>
<name>A0A8T1WVR6_9STRA</name>
<evidence type="ECO:0000313" key="4">
    <source>
        <dbReference type="EMBL" id="KAG7395730.1"/>
    </source>
</evidence>
<proteinExistence type="predicted"/>
<organism evidence="4 5">
    <name type="scientific">Phytophthora boehmeriae</name>
    <dbReference type="NCBI Taxonomy" id="109152"/>
    <lineage>
        <taxon>Eukaryota</taxon>
        <taxon>Sar</taxon>
        <taxon>Stramenopiles</taxon>
        <taxon>Oomycota</taxon>
        <taxon>Peronosporomycetes</taxon>
        <taxon>Peronosporales</taxon>
        <taxon>Peronosporaceae</taxon>
        <taxon>Phytophthora</taxon>
    </lineage>
</organism>
<dbReference type="OrthoDB" id="105255at2759"/>
<evidence type="ECO:0000256" key="1">
    <source>
        <dbReference type="SAM" id="MobiDB-lite"/>
    </source>
</evidence>
<keyword evidence="2" id="KW-0812">Transmembrane</keyword>
<protein>
    <submittedName>
        <fullName evidence="4">Uncharacterized protein</fullName>
    </submittedName>
</protein>
<dbReference type="AlphaFoldDB" id="A0A8T1WVR6"/>
<keyword evidence="5" id="KW-1185">Reference proteome</keyword>
<keyword evidence="2" id="KW-0472">Membrane</keyword>
<evidence type="ECO:0000256" key="3">
    <source>
        <dbReference type="SAM" id="SignalP"/>
    </source>
</evidence>
<gene>
    <name evidence="4" type="ORF">PHYBOEH_003298</name>
</gene>
<keyword evidence="3" id="KW-0732">Signal</keyword>
<feature type="compositionally biased region" description="Polar residues" evidence="1">
    <location>
        <begin position="684"/>
        <end position="700"/>
    </location>
</feature>
<dbReference type="Proteomes" id="UP000693981">
    <property type="component" value="Unassembled WGS sequence"/>
</dbReference>
<sequence length="700" mass="75105">MRPPHLLTTAALLLHGVSAFNETNCWKIDANYSMQEALEAYSGSACAVSVTIPELKASYAPHEDVALLWGVQIDEDSSNDLQVPIPPDSMPTLSADNLLQDVQILATYVRTCASPLECAPTLLNNDTYTAAQSGNFSSSDATYFESVETVSFAEAGNYTVAAVAVLGNAENSTLLYFFQTTREIVVKQIEVEKPEYDQPTTYCRVTEQDPLDDLLDASMLRASSDSCEIELAVEKTNVVQVGQPVDIVWTAALTRNTSKEVQLPSPLVAMDIANGSVVNSSHYTIVRSVVKLCERNMECNEYSSSTTVSSFEYAANFTTASTATSNASNVVIPSSGWYGGYAQITLAGKDQDSQRYDFVTYFEIFATTGDVAEQVQGQTYLNDGSESYCWEVVAAIDDDNVDASNVAFVGSGNSCPYAVSMSVNTTALTVDTSANVNWAVAQNINYLNTGHLTVTLSTVYDETTGKDVNIPVADIYYCSDTTCSPFSKNKTLLYSGNASSFEGAIGVHSFFSPVVTLPSEGTYALMAHVVIPNGDGMRFDVAAFVRMTVSSASTTAAAKHTSTSNVGLILGATAGCAAALGLAVLGIAIVRRRQQHKEAAADKERSYSIYGFSSRSHTNEVLTNSAHGSEESGLFMYVKAQISPMDAQRAGSLSYDPYSRRSFLDEASSYSFSLSEPDLAFPTPETSPTHLSTQPSPATP</sequence>
<evidence type="ECO:0000313" key="5">
    <source>
        <dbReference type="Proteomes" id="UP000693981"/>
    </source>
</evidence>